<evidence type="ECO:0000256" key="4">
    <source>
        <dbReference type="ARBA" id="ARBA00022475"/>
    </source>
</evidence>
<dbReference type="PROSITE" id="PS50928">
    <property type="entry name" value="ABC_TM1"/>
    <property type="match status" value="1"/>
</dbReference>
<evidence type="ECO:0000256" key="6">
    <source>
        <dbReference type="ARBA" id="ARBA00022989"/>
    </source>
</evidence>
<dbReference type="EMBL" id="CP104213">
    <property type="protein sequence ID" value="UWX64808.1"/>
    <property type="molecule type" value="Genomic_DNA"/>
</dbReference>
<name>A0ABY5YM12_9DEIO</name>
<dbReference type="InterPro" id="IPR000515">
    <property type="entry name" value="MetI-like"/>
</dbReference>
<sequence>MSQALPAHARRFRWPTQALWGLAFMTPPTAVLIFLVLLPAYEALKFSLGIVPADNVSYASGLNLISTQSPTLKVFENLFASPAFAQNMRLTLFVTFFSVLLLTALAYALALYGRFGRGVRLRGVVRTLYLLPMFVPGIIAVYALITFYGDNGLLEAVLNVVHIPYHSPIRHEWGIVLGQVWTGIPFAVLLLSSGLDGISEEQVEAARDAGASFWTLLTRIILPLNVVPLLIVLTFTFIGVFGSFTVPYLLGSAAPQMLGVSMQMNFGAFRQPQVAVALAVFSFAVCALVGYIYVAATTRQNRGRI</sequence>
<evidence type="ECO:0000259" key="9">
    <source>
        <dbReference type="PROSITE" id="PS50928"/>
    </source>
</evidence>
<keyword evidence="7 8" id="KW-0472">Membrane</keyword>
<dbReference type="Gene3D" id="1.10.3720.10">
    <property type="entry name" value="MetI-like"/>
    <property type="match status" value="1"/>
</dbReference>
<dbReference type="CDD" id="cd06261">
    <property type="entry name" value="TM_PBP2"/>
    <property type="match status" value="1"/>
</dbReference>
<feature type="transmembrane region" description="Helical" evidence="8">
    <location>
        <begin position="226"/>
        <end position="254"/>
    </location>
</feature>
<evidence type="ECO:0000256" key="8">
    <source>
        <dbReference type="RuleBase" id="RU363032"/>
    </source>
</evidence>
<keyword evidence="3 8" id="KW-0813">Transport</keyword>
<comment type="subcellular location">
    <subcellularLocation>
        <location evidence="1 8">Cell membrane</location>
        <topology evidence="1 8">Multi-pass membrane protein</topology>
    </subcellularLocation>
</comment>
<keyword evidence="6 8" id="KW-1133">Transmembrane helix</keyword>
<keyword evidence="4" id="KW-1003">Cell membrane</keyword>
<dbReference type="PANTHER" id="PTHR42929">
    <property type="entry name" value="INNER MEMBRANE ABC TRANSPORTER PERMEASE PROTEIN YDCU-RELATED-RELATED"/>
    <property type="match status" value="1"/>
</dbReference>
<protein>
    <submittedName>
        <fullName evidence="10">Sugar ABC transporter permease</fullName>
    </submittedName>
</protein>
<feature type="transmembrane region" description="Helical" evidence="8">
    <location>
        <begin position="90"/>
        <end position="112"/>
    </location>
</feature>
<dbReference type="RefSeq" id="WP_260561069.1">
    <property type="nucleotide sequence ID" value="NZ_BAABEC010000009.1"/>
</dbReference>
<comment type="similarity">
    <text evidence="2">Belongs to the binding-protein-dependent transport system permease family. CysTW subfamily.</text>
</comment>
<feature type="transmembrane region" description="Helical" evidence="8">
    <location>
        <begin position="124"/>
        <end position="145"/>
    </location>
</feature>
<organism evidence="10 11">
    <name type="scientific">Deinococcus rubellus</name>
    <dbReference type="NCBI Taxonomy" id="1889240"/>
    <lineage>
        <taxon>Bacteria</taxon>
        <taxon>Thermotogati</taxon>
        <taxon>Deinococcota</taxon>
        <taxon>Deinococci</taxon>
        <taxon>Deinococcales</taxon>
        <taxon>Deinococcaceae</taxon>
        <taxon>Deinococcus</taxon>
    </lineage>
</organism>
<keyword evidence="5 8" id="KW-0812">Transmembrane</keyword>
<reference evidence="10" key="1">
    <citation type="submission" date="2022-09" db="EMBL/GenBank/DDBJ databases">
        <title>genome sequence of Deinococcus rubellus.</title>
        <authorList>
            <person name="Srinivasan S."/>
        </authorList>
    </citation>
    <scope>NUCLEOTIDE SEQUENCE</scope>
    <source>
        <strain evidence="10">Ant6</strain>
    </source>
</reference>
<dbReference type="SUPFAM" id="SSF161098">
    <property type="entry name" value="MetI-like"/>
    <property type="match status" value="1"/>
</dbReference>
<gene>
    <name evidence="10" type="ORF">N0D28_03855</name>
</gene>
<dbReference type="Proteomes" id="UP001060261">
    <property type="component" value="Chromosome"/>
</dbReference>
<evidence type="ECO:0000313" key="11">
    <source>
        <dbReference type="Proteomes" id="UP001060261"/>
    </source>
</evidence>
<evidence type="ECO:0000313" key="10">
    <source>
        <dbReference type="EMBL" id="UWX64808.1"/>
    </source>
</evidence>
<keyword evidence="11" id="KW-1185">Reference proteome</keyword>
<feature type="transmembrane region" description="Helical" evidence="8">
    <location>
        <begin position="173"/>
        <end position="191"/>
    </location>
</feature>
<proteinExistence type="inferred from homology"/>
<feature type="transmembrane region" description="Helical" evidence="8">
    <location>
        <begin position="20"/>
        <end position="41"/>
    </location>
</feature>
<dbReference type="PANTHER" id="PTHR42929:SF1">
    <property type="entry name" value="INNER MEMBRANE ABC TRANSPORTER PERMEASE PROTEIN YDCU-RELATED"/>
    <property type="match status" value="1"/>
</dbReference>
<dbReference type="InterPro" id="IPR035906">
    <property type="entry name" value="MetI-like_sf"/>
</dbReference>
<feature type="transmembrane region" description="Helical" evidence="8">
    <location>
        <begin position="274"/>
        <end position="296"/>
    </location>
</feature>
<evidence type="ECO:0000256" key="7">
    <source>
        <dbReference type="ARBA" id="ARBA00023136"/>
    </source>
</evidence>
<evidence type="ECO:0000256" key="3">
    <source>
        <dbReference type="ARBA" id="ARBA00022448"/>
    </source>
</evidence>
<evidence type="ECO:0000256" key="5">
    <source>
        <dbReference type="ARBA" id="ARBA00022692"/>
    </source>
</evidence>
<evidence type="ECO:0000256" key="1">
    <source>
        <dbReference type="ARBA" id="ARBA00004651"/>
    </source>
</evidence>
<feature type="domain" description="ABC transmembrane type-1" evidence="9">
    <location>
        <begin position="88"/>
        <end position="293"/>
    </location>
</feature>
<evidence type="ECO:0000256" key="2">
    <source>
        <dbReference type="ARBA" id="ARBA00007069"/>
    </source>
</evidence>
<accession>A0ABY5YM12</accession>
<dbReference type="Pfam" id="PF00528">
    <property type="entry name" value="BPD_transp_1"/>
    <property type="match status" value="1"/>
</dbReference>